<feature type="signal peptide" evidence="5">
    <location>
        <begin position="1"/>
        <end position="17"/>
    </location>
</feature>
<dbReference type="PANTHER" id="PTHR46228">
    <property type="entry name" value="KELCH DOMAIN-CONTAINING PROTEIN"/>
    <property type="match status" value="1"/>
</dbReference>
<protein>
    <submittedName>
        <fullName evidence="6">Kelch repeat protein</fullName>
    </submittedName>
</protein>
<keyword evidence="1" id="KW-0880">Kelch repeat</keyword>
<keyword evidence="2" id="KW-0677">Repeat</keyword>
<reference evidence="6 7" key="1">
    <citation type="submission" date="2018-02" db="EMBL/GenBank/DDBJ databases">
        <title>The genomes of Aspergillus section Nigri reveals drivers in fungal speciation.</title>
        <authorList>
            <consortium name="DOE Joint Genome Institute"/>
            <person name="Vesth T.C."/>
            <person name="Nybo J."/>
            <person name="Theobald S."/>
            <person name="Brandl J."/>
            <person name="Frisvad J.C."/>
            <person name="Nielsen K.F."/>
            <person name="Lyhne E.K."/>
            <person name="Kogle M.E."/>
            <person name="Kuo A."/>
            <person name="Riley R."/>
            <person name="Clum A."/>
            <person name="Nolan M."/>
            <person name="Lipzen A."/>
            <person name="Salamov A."/>
            <person name="Henrissat B."/>
            <person name="Wiebenga A."/>
            <person name="De vries R.P."/>
            <person name="Grigoriev I.V."/>
            <person name="Mortensen U.H."/>
            <person name="Andersen M.R."/>
            <person name="Baker S.E."/>
        </authorList>
    </citation>
    <scope>NUCLEOTIDE SEQUENCE [LARGE SCALE GENOMIC DNA]</scope>
    <source>
        <strain evidence="6 7">CBS 707.79</strain>
    </source>
</reference>
<dbReference type="Pfam" id="PF24681">
    <property type="entry name" value="Kelch_KLHDC2_KLHL20_DRC7"/>
    <property type="match status" value="1"/>
</dbReference>
<evidence type="ECO:0000313" key="6">
    <source>
        <dbReference type="EMBL" id="PYH98088.1"/>
    </source>
</evidence>
<dbReference type="Gene3D" id="2.120.10.80">
    <property type="entry name" value="Kelch-type beta propeller"/>
    <property type="match status" value="1"/>
</dbReference>
<evidence type="ECO:0000256" key="2">
    <source>
        <dbReference type="ARBA" id="ARBA00022737"/>
    </source>
</evidence>
<organism evidence="6 7">
    <name type="scientific">Aspergillus ellipticus CBS 707.79</name>
    <dbReference type="NCBI Taxonomy" id="1448320"/>
    <lineage>
        <taxon>Eukaryota</taxon>
        <taxon>Fungi</taxon>
        <taxon>Dikarya</taxon>
        <taxon>Ascomycota</taxon>
        <taxon>Pezizomycotina</taxon>
        <taxon>Eurotiomycetes</taxon>
        <taxon>Eurotiomycetidae</taxon>
        <taxon>Eurotiales</taxon>
        <taxon>Aspergillaceae</taxon>
        <taxon>Aspergillus</taxon>
        <taxon>Aspergillus subgen. Circumdati</taxon>
    </lineage>
</organism>
<dbReference type="STRING" id="1448320.A0A319EBF8"/>
<evidence type="ECO:0000256" key="5">
    <source>
        <dbReference type="SAM" id="SignalP"/>
    </source>
</evidence>
<gene>
    <name evidence="6" type="ORF">BO71DRAFT_317113</name>
</gene>
<evidence type="ECO:0000313" key="7">
    <source>
        <dbReference type="Proteomes" id="UP000247810"/>
    </source>
</evidence>
<proteinExistence type="predicted"/>
<feature type="chain" id="PRO_5016294432" evidence="5">
    <location>
        <begin position="18"/>
        <end position="589"/>
    </location>
</feature>
<evidence type="ECO:0000256" key="1">
    <source>
        <dbReference type="ARBA" id="ARBA00022441"/>
    </source>
</evidence>
<keyword evidence="4" id="KW-1133">Transmembrane helix</keyword>
<dbReference type="AlphaFoldDB" id="A0A319EBF8"/>
<feature type="region of interest" description="Disordered" evidence="3">
    <location>
        <begin position="465"/>
        <end position="491"/>
    </location>
</feature>
<keyword evidence="7" id="KW-1185">Reference proteome</keyword>
<dbReference type="VEuPathDB" id="FungiDB:BO71DRAFT_317113"/>
<evidence type="ECO:0000256" key="3">
    <source>
        <dbReference type="SAM" id="MobiDB-lite"/>
    </source>
</evidence>
<accession>A0A319EBF8</accession>
<feature type="transmembrane region" description="Helical" evidence="4">
    <location>
        <begin position="490"/>
        <end position="518"/>
    </location>
</feature>
<dbReference type="Proteomes" id="UP000247810">
    <property type="component" value="Unassembled WGS sequence"/>
</dbReference>
<name>A0A319EBF8_9EURO</name>
<keyword evidence="5" id="KW-0732">Signal</keyword>
<dbReference type="PANTHER" id="PTHR46228:SF2">
    <property type="entry name" value="KELCH REPEAT PROTEIN (AFU_ORTHOLOGUE AFUA_4G14350)"/>
    <property type="match status" value="1"/>
</dbReference>
<dbReference type="SUPFAM" id="SSF117281">
    <property type="entry name" value="Kelch motif"/>
    <property type="match status" value="1"/>
</dbReference>
<keyword evidence="4" id="KW-0472">Membrane</keyword>
<sequence length="589" mass="62935">MRSLVQIVLLYICLAVARKYCTRTFHSSIVNNQTLFIDGGEVRYVETNDSISAYAIRDLQSIDASKSFSNTDSGLFTHIEKPYNASDPDAYPTFLDEGSSFNDGQTLFFYGGYISGRDGPKEVPPIETSKYIQANNWTQNGFGAVPLVRLAEGGAVVSQNQNKAYYLGGIEDPGGNPNVYGTPDADVQIVSGLLVLDQSTLTWSNLSTEDMNDYGTIGAGYVNILDDVGDEGLLVAFGGYKYPVGSKLSLLCAKQKNATHHNPMEYVTLFNIANQTWYTQQTSGDVPTWRMAGCSIVVAAEDRSSFFIYMFGGMGETTAKSDGDVYVLSLPSFVWIRVNEGNSVREKHTCNLLGKHTMVVVGGTIPTDSSEYEPKPASCDSGAFENGIAIFDLRDHTWLTDYNAKDQGNYTLNSVITDVIGGSATGGANVTQPKYGFNNTALATMLEKAVITPTASATAATANATAAPTSLATSTSVNNSSSTASSKDSALSAGGIAGVTNGVVAGAAAIAGLVFFLLKRRRSQIHEEAAVAFPPPPAPQGRFAELGGGHEGHELGVEAKTGLQEVSNKWWQNTPDIPKLDGAVRYEKE</sequence>
<dbReference type="EMBL" id="KZ825815">
    <property type="protein sequence ID" value="PYH98088.1"/>
    <property type="molecule type" value="Genomic_DNA"/>
</dbReference>
<evidence type="ECO:0000256" key="4">
    <source>
        <dbReference type="SAM" id="Phobius"/>
    </source>
</evidence>
<dbReference type="OrthoDB" id="540004at2759"/>
<keyword evidence="4" id="KW-0812">Transmembrane</keyword>
<dbReference type="InterPro" id="IPR015915">
    <property type="entry name" value="Kelch-typ_b-propeller"/>
</dbReference>